<dbReference type="Gene3D" id="1.10.340.70">
    <property type="match status" value="1"/>
</dbReference>
<evidence type="ECO:0008006" key="5">
    <source>
        <dbReference type="Google" id="ProtNLM"/>
    </source>
</evidence>
<dbReference type="InterPro" id="IPR050951">
    <property type="entry name" value="Retrovirus_Pol_polyprotein"/>
</dbReference>
<reference evidence="4" key="1">
    <citation type="journal article" date="2019" name="Sci. Rep.">
        <title>Draft genome of Tanacetum cinerariifolium, the natural source of mosquito coil.</title>
        <authorList>
            <person name="Yamashiro T."/>
            <person name="Shiraishi A."/>
            <person name="Satake H."/>
            <person name="Nakayama K."/>
        </authorList>
    </citation>
    <scope>NUCLEOTIDE SEQUENCE</scope>
</reference>
<protein>
    <recommendedName>
        <fullName evidence="5">Reverse transcriptase domain-containing protein</fullName>
    </recommendedName>
</protein>
<feature type="domain" description="Integrase zinc-binding" evidence="3">
    <location>
        <begin position="285"/>
        <end position="307"/>
    </location>
</feature>
<evidence type="ECO:0000313" key="4">
    <source>
        <dbReference type="EMBL" id="GEU52200.1"/>
    </source>
</evidence>
<dbReference type="Pfam" id="PF17921">
    <property type="entry name" value="Integrase_H2C2"/>
    <property type="match status" value="1"/>
</dbReference>
<dbReference type="InterPro" id="IPR041588">
    <property type="entry name" value="Integrase_H2C2"/>
</dbReference>
<feature type="domain" description="Reverse transcriptase/retrotransposon-derived protein RNase H-like" evidence="2">
    <location>
        <begin position="205"/>
        <end position="241"/>
    </location>
</feature>
<dbReference type="Gene3D" id="3.30.70.270">
    <property type="match status" value="1"/>
</dbReference>
<comment type="caution">
    <text evidence="4">The sequence shown here is derived from an EMBL/GenBank/DDBJ whole genome shotgun (WGS) entry which is preliminary data.</text>
</comment>
<dbReference type="InterPro" id="IPR041577">
    <property type="entry name" value="RT_RNaseH_2"/>
</dbReference>
<keyword evidence="1" id="KW-0511">Multifunctional enzyme</keyword>
<sequence>MEEDFKPAVQHQRRVNPKIHDVIKKEVEKLLDARLIYPISDSPWVSPVYCVPKKGGFTIVENEENELIHTRLVTGWHACIDYRKLNEAIRKDHFPLSFMDQMLERLAGNEKDVEMVKTNLCLNWEKSHFMVKESIVLGHKISKDDIEVDKAKVEVITKLPHPTTVKGICSFLGHAGFYRRFIKDFSKIARPMTRHLEKDTLFLFSKECVKAFQTLKRKLTKAPILIALDWDLPFELMCDASVPYSSKGVYTARKPLTFSRLATMDPTRDIMGPNYTTKKVFDYGFYWPTIYRDAQNLVKSCDVCQRQGKISQRLKIFSSKLKSRWSGPFTITHVFPYGTELSQTDGPNFKVNGHRLKHYFGEDIPKMVIPDLQTFPKDQ</sequence>
<proteinExistence type="predicted"/>
<dbReference type="EMBL" id="BKCJ010002980">
    <property type="protein sequence ID" value="GEU52200.1"/>
    <property type="molecule type" value="Genomic_DNA"/>
</dbReference>
<evidence type="ECO:0000259" key="3">
    <source>
        <dbReference type="Pfam" id="PF17921"/>
    </source>
</evidence>
<accession>A0A6L2KTZ0</accession>
<organism evidence="4">
    <name type="scientific">Tanacetum cinerariifolium</name>
    <name type="common">Dalmatian daisy</name>
    <name type="synonym">Chrysanthemum cinerariifolium</name>
    <dbReference type="NCBI Taxonomy" id="118510"/>
    <lineage>
        <taxon>Eukaryota</taxon>
        <taxon>Viridiplantae</taxon>
        <taxon>Streptophyta</taxon>
        <taxon>Embryophyta</taxon>
        <taxon>Tracheophyta</taxon>
        <taxon>Spermatophyta</taxon>
        <taxon>Magnoliopsida</taxon>
        <taxon>eudicotyledons</taxon>
        <taxon>Gunneridae</taxon>
        <taxon>Pentapetalae</taxon>
        <taxon>asterids</taxon>
        <taxon>campanulids</taxon>
        <taxon>Asterales</taxon>
        <taxon>Asteraceae</taxon>
        <taxon>Asteroideae</taxon>
        <taxon>Anthemideae</taxon>
        <taxon>Anthemidinae</taxon>
        <taxon>Tanacetum</taxon>
    </lineage>
</organism>
<dbReference type="PANTHER" id="PTHR37984">
    <property type="entry name" value="PROTEIN CBG26694"/>
    <property type="match status" value="1"/>
</dbReference>
<dbReference type="FunFam" id="3.30.70.270:FF:000020">
    <property type="entry name" value="Transposon Tf2-6 polyprotein-like Protein"/>
    <property type="match status" value="1"/>
</dbReference>
<dbReference type="Gene3D" id="3.10.10.10">
    <property type="entry name" value="HIV Type 1 Reverse Transcriptase, subunit A, domain 1"/>
    <property type="match status" value="1"/>
</dbReference>
<dbReference type="InterPro" id="IPR043128">
    <property type="entry name" value="Rev_trsase/Diguanyl_cyclase"/>
</dbReference>
<name>A0A6L2KTZ0_TANCI</name>
<evidence type="ECO:0000259" key="2">
    <source>
        <dbReference type="Pfam" id="PF17919"/>
    </source>
</evidence>
<dbReference type="AlphaFoldDB" id="A0A6L2KTZ0"/>
<evidence type="ECO:0000256" key="1">
    <source>
        <dbReference type="ARBA" id="ARBA00023268"/>
    </source>
</evidence>
<dbReference type="Pfam" id="PF17919">
    <property type="entry name" value="RT_RNaseH_2"/>
    <property type="match status" value="1"/>
</dbReference>
<dbReference type="GO" id="GO:0003824">
    <property type="term" value="F:catalytic activity"/>
    <property type="evidence" value="ECO:0007669"/>
    <property type="project" value="UniProtKB-KW"/>
</dbReference>
<dbReference type="SUPFAM" id="SSF56672">
    <property type="entry name" value="DNA/RNA polymerases"/>
    <property type="match status" value="1"/>
</dbReference>
<dbReference type="PANTHER" id="PTHR37984:SF5">
    <property type="entry name" value="PROTEIN NYNRIN-LIKE"/>
    <property type="match status" value="1"/>
</dbReference>
<gene>
    <name evidence="4" type="ORF">Tci_024178</name>
</gene>
<dbReference type="InterPro" id="IPR043502">
    <property type="entry name" value="DNA/RNA_pol_sf"/>
</dbReference>